<dbReference type="InterPro" id="IPR020472">
    <property type="entry name" value="WD40_PAC1"/>
</dbReference>
<feature type="compositionally biased region" description="Pro residues" evidence="5">
    <location>
        <begin position="17"/>
        <end position="27"/>
    </location>
</feature>
<organism evidence="6 7">
    <name type="scientific">Leucosporidium creatinivorum</name>
    <dbReference type="NCBI Taxonomy" id="106004"/>
    <lineage>
        <taxon>Eukaryota</taxon>
        <taxon>Fungi</taxon>
        <taxon>Dikarya</taxon>
        <taxon>Basidiomycota</taxon>
        <taxon>Pucciniomycotina</taxon>
        <taxon>Microbotryomycetes</taxon>
        <taxon>Leucosporidiales</taxon>
        <taxon>Leucosporidium</taxon>
    </lineage>
</organism>
<dbReference type="GO" id="GO:0000724">
    <property type="term" value="P:double-strand break repair via homologous recombination"/>
    <property type="evidence" value="ECO:0007669"/>
    <property type="project" value="TreeGrafter"/>
</dbReference>
<feature type="compositionally biased region" description="Low complexity" evidence="5">
    <location>
        <begin position="568"/>
        <end position="584"/>
    </location>
</feature>
<dbReference type="InterPro" id="IPR021772">
    <property type="entry name" value="WDR48/Bun107"/>
</dbReference>
<dbReference type="PANTHER" id="PTHR19862:SF14">
    <property type="entry name" value="WD REPEAT-CONTAINING PROTEIN 48"/>
    <property type="match status" value="1"/>
</dbReference>
<dbReference type="InterPro" id="IPR019775">
    <property type="entry name" value="WD40_repeat_CS"/>
</dbReference>
<feature type="compositionally biased region" description="Polar residues" evidence="5">
    <location>
        <begin position="597"/>
        <end position="615"/>
    </location>
</feature>
<sequence>MAAPLPPPLPRRVSYVLPPPNAPPPLLSLPEPGISRTGQFAPLYSQRPGRLPSPHLAKFAQEQDAAHPRHRLAVQALALDLSTALSGGGSSARSSGDGETSPDGILYTGGRDGLLCSWELGLPTKRRRRAYGRRDPDEDANDSDSDLDASDGERETVAAMDHLGLDDLGKRPVSVASRRRTSSRASGARPRRESSTSTTKDGGREGAGDDSLSIEDRWEVDAERVQNSPSPKSTFRQALQSHTDWINDIVLCNYNRTLVSASSDSLVLAWNPHSSSHEDQVTPMQVGRHGDYVRCLAAARDSHWVASGGFDRKIRLWDVGEGRASSVLELPSPPASVYSLATTPSGSLLAAGTPERVVRVWDPRSRRQVARLSGHTDNVRGVLIGEEGKWLLSASSDSTVKLWSLTAQKCLHTFSHHSSAVWSLFSQHPTLEIFYSGDRAGNVCKIDLEGTGDPGEGECILLARDGPEDEGENRPGCEGITQLVAQDDSWVWTAGGSSSVKRWKDVVPRSRRAGAIALRSQNDIPEGREANGYAELRSGTPPIAESPPDTWSERDRVGGPTVSFLEGLTSSLSRTTSSPTPHSLIASAQPGAARPSSLRTRPAATSSASQTSRPSLLQYHHSSSSMSGPSTTLFDVPYDSLVPLTSPEDTYFSPAFTTRARDPDAATIYSSASVLSVPQFGVGPRPSASTSPSSFNRRPQSVLDGTHEPAPHPTNIARRDYLDREGCNEATPLRSEPDDVIQGRHGLVRCEVLNDRRHVLTVDTEEEIALWDIIQGRCLGIFAPDEINVALRRPSDAVSSVSGSGSTNSDSVAGADVLEMVRERIEGEVASVPTWCKCDTRVGSLTVHLEEARVFDAEVYADEAGAGAPGDFPPDHRLLLGKWVLRHLFDGFIEAEMELRAGGGTPMAGSLRPDSAPNFISLSGLSAPPPLSPATLKSPGMTIALATPALKKALLPNVPLPPPGLSPRGALFELASIPQSPGGTPRPFDPTANRQGGGTPTGLRTPTAGRGEGDYFSLPPTAPTEPSPVGGQTTSLPARTPTGLPTLTPTPTPGGTLMGRLRQFGKTSKRPIVETDLPTFTSTAPDATAEVEEKRTIEEQQQHLILETVFSRPLEPCGPLDAPPLALRNDMALIISEEKDQGAAWAVTYRGLVGTGHADLGALEQKAPLWLLDFLLGNRIVTKEPTKISFLIQAWKGEGYTSLPELPNANARLTASRNLRLKKVTGYVADKLDLRTLSRAPSISGDHPPSIQPPPAPEGEKATRTADFNPEEELEILVGDVLLPLHVTLATARAYYWKGGDLLVTYRKKGLVV</sequence>
<dbReference type="InParanoid" id="A0A1Y2EVM9"/>
<comment type="caution">
    <text evidence="6">The sequence shown here is derived from an EMBL/GenBank/DDBJ whole genome shotgun (WGS) entry which is preliminary data.</text>
</comment>
<feature type="compositionally biased region" description="Pro residues" evidence="5">
    <location>
        <begin position="1"/>
        <end position="10"/>
    </location>
</feature>
<evidence type="ECO:0000256" key="3">
    <source>
        <dbReference type="ARBA" id="ARBA00022737"/>
    </source>
</evidence>
<dbReference type="InterPro" id="IPR036322">
    <property type="entry name" value="WD40_repeat_dom_sf"/>
</dbReference>
<feature type="region of interest" description="Disordered" evidence="5">
    <location>
        <begin position="518"/>
        <end position="629"/>
    </location>
</feature>
<feature type="repeat" description="WD" evidence="4">
    <location>
        <begin position="372"/>
        <end position="413"/>
    </location>
</feature>
<gene>
    <name evidence="6" type="ORF">BCR35DRAFT_280697</name>
</gene>
<evidence type="ECO:0000313" key="6">
    <source>
        <dbReference type="EMBL" id="ORY75629.1"/>
    </source>
</evidence>
<feature type="region of interest" description="Disordered" evidence="5">
    <location>
        <begin position="1"/>
        <end position="53"/>
    </location>
</feature>
<dbReference type="EMBL" id="MCGR01000037">
    <property type="protein sequence ID" value="ORY75629.1"/>
    <property type="molecule type" value="Genomic_DNA"/>
</dbReference>
<feature type="compositionally biased region" description="Polar residues" evidence="5">
    <location>
        <begin position="687"/>
        <end position="699"/>
    </location>
</feature>
<dbReference type="Proteomes" id="UP000193467">
    <property type="component" value="Unassembled WGS sequence"/>
</dbReference>
<feature type="compositionally biased region" description="Low complexity" evidence="5">
    <location>
        <begin position="84"/>
        <end position="95"/>
    </location>
</feature>
<evidence type="ECO:0000256" key="2">
    <source>
        <dbReference type="ARBA" id="ARBA00022574"/>
    </source>
</evidence>
<protein>
    <submittedName>
        <fullName evidence="6">Uncharacterized protein</fullName>
    </submittedName>
</protein>
<comment type="similarity">
    <text evidence="1">Belongs to the WD repeat WDR48 family.</text>
</comment>
<dbReference type="SMART" id="SM00320">
    <property type="entry name" value="WD40"/>
    <property type="match status" value="8"/>
</dbReference>
<dbReference type="InterPro" id="IPR001680">
    <property type="entry name" value="WD40_rpt"/>
</dbReference>
<dbReference type="Pfam" id="PF00400">
    <property type="entry name" value="WD40"/>
    <property type="match status" value="5"/>
</dbReference>
<keyword evidence="2 4" id="KW-0853">WD repeat</keyword>
<dbReference type="PROSITE" id="PS50082">
    <property type="entry name" value="WD_REPEATS_2"/>
    <property type="match status" value="4"/>
</dbReference>
<feature type="region of interest" description="Disordered" evidence="5">
    <location>
        <begin position="679"/>
        <end position="720"/>
    </location>
</feature>
<feature type="compositionally biased region" description="Acidic residues" evidence="5">
    <location>
        <begin position="137"/>
        <end position="150"/>
    </location>
</feature>
<proteinExistence type="inferred from homology"/>
<feature type="region of interest" description="Disordered" evidence="5">
    <location>
        <begin position="1239"/>
        <end position="1264"/>
    </location>
</feature>
<feature type="repeat" description="WD" evidence="4">
    <location>
        <begin position="330"/>
        <end position="371"/>
    </location>
</feature>
<feature type="region of interest" description="Disordered" evidence="5">
    <location>
        <begin position="978"/>
        <end position="1056"/>
    </location>
</feature>
<dbReference type="Gene3D" id="2.130.10.10">
    <property type="entry name" value="YVTN repeat-like/Quinoprotein amine dehydrogenase"/>
    <property type="match status" value="2"/>
</dbReference>
<dbReference type="CDD" id="cd00200">
    <property type="entry name" value="WD40"/>
    <property type="match status" value="1"/>
</dbReference>
<dbReference type="PRINTS" id="PR00320">
    <property type="entry name" value="GPROTEINBRPT"/>
</dbReference>
<keyword evidence="3" id="KW-0677">Repeat</keyword>
<keyword evidence="7" id="KW-1185">Reference proteome</keyword>
<feature type="repeat" description="WD" evidence="4">
    <location>
        <begin position="239"/>
        <end position="280"/>
    </location>
</feature>
<feature type="compositionally biased region" description="Low complexity" evidence="5">
    <location>
        <begin position="1040"/>
        <end position="1055"/>
    </location>
</feature>
<name>A0A1Y2EVM9_9BASI</name>
<evidence type="ECO:0000256" key="1">
    <source>
        <dbReference type="ARBA" id="ARBA00006917"/>
    </source>
</evidence>
<dbReference type="FunCoup" id="A0A1Y2EVM9">
    <property type="interactions" value="565"/>
</dbReference>
<feature type="region of interest" description="Disordered" evidence="5">
    <location>
        <begin position="84"/>
        <end position="108"/>
    </location>
</feature>
<dbReference type="PROSITE" id="PS00678">
    <property type="entry name" value="WD_REPEATS_1"/>
    <property type="match status" value="1"/>
</dbReference>
<dbReference type="SUPFAM" id="SSF50978">
    <property type="entry name" value="WD40 repeat-like"/>
    <property type="match status" value="1"/>
</dbReference>
<evidence type="ECO:0000313" key="7">
    <source>
        <dbReference type="Proteomes" id="UP000193467"/>
    </source>
</evidence>
<dbReference type="InterPro" id="IPR015943">
    <property type="entry name" value="WD40/YVTN_repeat-like_dom_sf"/>
</dbReference>
<dbReference type="STRING" id="106004.A0A1Y2EVM9"/>
<feature type="region of interest" description="Disordered" evidence="5">
    <location>
        <begin position="129"/>
        <end position="214"/>
    </location>
</feature>
<dbReference type="InterPro" id="IPR051246">
    <property type="entry name" value="WDR48"/>
</dbReference>
<feature type="repeat" description="WD" evidence="4">
    <location>
        <begin position="286"/>
        <end position="327"/>
    </location>
</feature>
<evidence type="ECO:0000256" key="4">
    <source>
        <dbReference type="PROSITE-ProRule" id="PRU00221"/>
    </source>
</evidence>
<reference evidence="6 7" key="1">
    <citation type="submission" date="2016-07" db="EMBL/GenBank/DDBJ databases">
        <title>Pervasive Adenine N6-methylation of Active Genes in Fungi.</title>
        <authorList>
            <consortium name="DOE Joint Genome Institute"/>
            <person name="Mondo S.J."/>
            <person name="Dannebaum R.O."/>
            <person name="Kuo R.C."/>
            <person name="Labutti K."/>
            <person name="Haridas S."/>
            <person name="Kuo A."/>
            <person name="Salamov A."/>
            <person name="Ahrendt S.R."/>
            <person name="Lipzen A."/>
            <person name="Sullivan W."/>
            <person name="Andreopoulos W.B."/>
            <person name="Clum A."/>
            <person name="Lindquist E."/>
            <person name="Daum C."/>
            <person name="Ramamoorthy G.K."/>
            <person name="Gryganskyi A."/>
            <person name="Culley D."/>
            <person name="Magnuson J.K."/>
            <person name="James T.Y."/>
            <person name="O'Malley M.A."/>
            <person name="Stajich J.E."/>
            <person name="Spatafora J.W."/>
            <person name="Visel A."/>
            <person name="Grigoriev I.V."/>
        </authorList>
    </citation>
    <scope>NUCLEOTIDE SEQUENCE [LARGE SCALE GENOMIC DNA]</scope>
    <source>
        <strain evidence="6 7">62-1032</strain>
    </source>
</reference>
<dbReference type="GO" id="GO:0043130">
    <property type="term" value="F:ubiquitin binding"/>
    <property type="evidence" value="ECO:0007669"/>
    <property type="project" value="TreeGrafter"/>
</dbReference>
<evidence type="ECO:0000256" key="5">
    <source>
        <dbReference type="SAM" id="MobiDB-lite"/>
    </source>
</evidence>
<dbReference type="PROSITE" id="PS50294">
    <property type="entry name" value="WD_REPEATS_REGION"/>
    <property type="match status" value="3"/>
</dbReference>
<dbReference type="OrthoDB" id="2421129at2759"/>
<dbReference type="PANTHER" id="PTHR19862">
    <property type="entry name" value="WD REPEAT-CONTAINING PROTEIN 48"/>
    <property type="match status" value="1"/>
</dbReference>
<dbReference type="Pfam" id="PF11816">
    <property type="entry name" value="DUF3337"/>
    <property type="match status" value="1"/>
</dbReference>
<accession>A0A1Y2EVM9</accession>